<sequence length="221" mass="25019">MEKIVFLDRDGTLNEEVNYLHRPEDMRLLPGVPQALARLKEAGFKLVVITNQAGVARGYYREEDVKALHQYMNGLLADFGAEIDGFYYCPHHPVHGIGDYKKNCLCRKPGIGMFLQAEEQFAVDKAHSYMIGDKLLDTRAGQNYGVFSVLVGTGYGKELHEKCLAEETKVPPYDYYADTLDQAADWILKQDQETAVRERGGAYQEAVYTPGTEDSRSRKER</sequence>
<keyword evidence="10" id="KW-1185">Reference proteome</keyword>
<accession>A0ABQ0AUB7</accession>
<evidence type="ECO:0000313" key="9">
    <source>
        <dbReference type="EMBL" id="GAA6267629.1"/>
    </source>
</evidence>
<reference evidence="9 10" key="1">
    <citation type="submission" date="2024-04" db="EMBL/GenBank/DDBJ databases">
        <title>Defined microbial consortia suppress multidrug-resistant proinflammatory Enterobacteriaceae via ecological control.</title>
        <authorList>
            <person name="Furuichi M."/>
            <person name="Kawaguchi T."/>
            <person name="Pust M."/>
            <person name="Yasuma K."/>
            <person name="Plichta D."/>
            <person name="Hasegawa N."/>
            <person name="Ohya T."/>
            <person name="Bhattarai S."/>
            <person name="Sasajima S."/>
            <person name="Aoto Y."/>
            <person name="Tuganbaev T."/>
            <person name="Yaginuma M."/>
            <person name="Ueda M."/>
            <person name="Okahashi N."/>
            <person name="Amafuji K."/>
            <person name="Kiridooshi Y."/>
            <person name="Sugita K."/>
            <person name="Strazar M."/>
            <person name="Skelly A."/>
            <person name="Suda W."/>
            <person name="Hattori M."/>
            <person name="Nakamoto N."/>
            <person name="Caballero S."/>
            <person name="Norman J."/>
            <person name="Olle B."/>
            <person name="Tanoue T."/>
            <person name="Arita M."/>
            <person name="Bucci V."/>
            <person name="Atarashi K."/>
            <person name="Xavier R."/>
            <person name="Honda K."/>
        </authorList>
    </citation>
    <scope>NUCLEOTIDE SEQUENCE [LARGE SCALE GENOMIC DNA]</scope>
    <source>
        <strain evidence="10">f13</strain>
    </source>
</reference>
<dbReference type="InterPro" id="IPR006549">
    <property type="entry name" value="HAD-SF_hydro_IIIA"/>
</dbReference>
<dbReference type="CDD" id="cd07503">
    <property type="entry name" value="HAD_HisB-N"/>
    <property type="match status" value="1"/>
</dbReference>
<comment type="caution">
    <text evidence="9">The sequence shown here is derived from an EMBL/GenBank/DDBJ whole genome shotgun (WGS) entry which is preliminary data.</text>
</comment>
<name>A0ABQ0AUB7_9FIRM</name>
<gene>
    <name evidence="9" type="ORF">F130042H8_06890</name>
</gene>
<dbReference type="SUPFAM" id="SSF56784">
    <property type="entry name" value="HAD-like"/>
    <property type="match status" value="1"/>
</dbReference>
<dbReference type="Proteomes" id="UP001600894">
    <property type="component" value="Unassembled WGS sequence"/>
</dbReference>
<evidence type="ECO:0000256" key="5">
    <source>
        <dbReference type="ARBA" id="ARBA00022801"/>
    </source>
</evidence>
<protein>
    <recommendedName>
        <fullName evidence="7">D,D-heptose 1,7-bisphosphate phosphatase</fullName>
    </recommendedName>
</protein>
<dbReference type="InterPro" id="IPR036412">
    <property type="entry name" value="HAD-like_sf"/>
</dbReference>
<dbReference type="RefSeq" id="WP_176254163.1">
    <property type="nucleotide sequence ID" value="NZ_BAABXL010000001.1"/>
</dbReference>
<dbReference type="NCBIfam" id="TIGR01656">
    <property type="entry name" value="Histidinol-ppas"/>
    <property type="match status" value="1"/>
</dbReference>
<keyword evidence="4" id="KW-0479">Metal-binding</keyword>
<dbReference type="Gene3D" id="3.40.50.1000">
    <property type="entry name" value="HAD superfamily/HAD-like"/>
    <property type="match status" value="1"/>
</dbReference>
<dbReference type="NCBIfam" id="TIGR00213">
    <property type="entry name" value="GmhB_yaeD"/>
    <property type="match status" value="1"/>
</dbReference>
<evidence type="ECO:0000313" key="10">
    <source>
        <dbReference type="Proteomes" id="UP001600894"/>
    </source>
</evidence>
<keyword evidence="6" id="KW-0119">Carbohydrate metabolism</keyword>
<dbReference type="InterPro" id="IPR006543">
    <property type="entry name" value="Histidinol-phos"/>
</dbReference>
<dbReference type="NCBIfam" id="TIGR01662">
    <property type="entry name" value="HAD-SF-IIIA"/>
    <property type="match status" value="1"/>
</dbReference>
<dbReference type="PANTHER" id="PTHR42891:SF1">
    <property type="entry name" value="D-GLYCERO-BETA-D-MANNO-HEPTOSE-1,7-BISPHOSPHATE 7-PHOSPHATASE"/>
    <property type="match status" value="1"/>
</dbReference>
<comment type="subcellular location">
    <subcellularLocation>
        <location evidence="1">Cytoplasm</location>
    </subcellularLocation>
</comment>
<dbReference type="EMBL" id="BAABXL010000001">
    <property type="protein sequence ID" value="GAA6267629.1"/>
    <property type="molecule type" value="Genomic_DNA"/>
</dbReference>
<keyword evidence="5" id="KW-0378">Hydrolase</keyword>
<keyword evidence="3" id="KW-0963">Cytoplasm</keyword>
<evidence type="ECO:0000256" key="7">
    <source>
        <dbReference type="ARBA" id="ARBA00031828"/>
    </source>
</evidence>
<dbReference type="PANTHER" id="PTHR42891">
    <property type="entry name" value="D-GLYCERO-BETA-D-MANNO-HEPTOSE-1,7-BISPHOSPHATE 7-PHOSPHATASE"/>
    <property type="match status" value="1"/>
</dbReference>
<feature type="region of interest" description="Disordered" evidence="8">
    <location>
        <begin position="198"/>
        <end position="221"/>
    </location>
</feature>
<evidence type="ECO:0000256" key="3">
    <source>
        <dbReference type="ARBA" id="ARBA00022490"/>
    </source>
</evidence>
<evidence type="ECO:0000256" key="2">
    <source>
        <dbReference type="ARBA" id="ARBA00005628"/>
    </source>
</evidence>
<dbReference type="Pfam" id="PF13242">
    <property type="entry name" value="Hydrolase_like"/>
    <property type="match status" value="1"/>
</dbReference>
<evidence type="ECO:0000256" key="4">
    <source>
        <dbReference type="ARBA" id="ARBA00022723"/>
    </source>
</evidence>
<evidence type="ECO:0000256" key="1">
    <source>
        <dbReference type="ARBA" id="ARBA00004496"/>
    </source>
</evidence>
<comment type="similarity">
    <text evidence="2">Belongs to the GmhB family.</text>
</comment>
<proteinExistence type="inferred from homology"/>
<evidence type="ECO:0000256" key="8">
    <source>
        <dbReference type="SAM" id="MobiDB-lite"/>
    </source>
</evidence>
<organism evidence="9 10">
    <name type="scientific">Enterocloster alcoholdehydrogenati</name>
    <dbReference type="NCBI Taxonomy" id="2547410"/>
    <lineage>
        <taxon>Bacteria</taxon>
        <taxon>Bacillati</taxon>
        <taxon>Bacillota</taxon>
        <taxon>Clostridia</taxon>
        <taxon>Lachnospirales</taxon>
        <taxon>Lachnospiraceae</taxon>
        <taxon>Enterocloster</taxon>
    </lineage>
</organism>
<dbReference type="InterPro" id="IPR023214">
    <property type="entry name" value="HAD_sf"/>
</dbReference>
<dbReference type="InterPro" id="IPR004446">
    <property type="entry name" value="Heptose_bisP_phosphatase"/>
</dbReference>
<evidence type="ECO:0000256" key="6">
    <source>
        <dbReference type="ARBA" id="ARBA00023277"/>
    </source>
</evidence>